<proteinExistence type="predicted"/>
<gene>
    <name evidence="1" type="ORF">JK358_35940</name>
</gene>
<organism evidence="1 2">
    <name type="scientific">Nocardia acididurans</name>
    <dbReference type="NCBI Taxonomy" id="2802282"/>
    <lineage>
        <taxon>Bacteria</taxon>
        <taxon>Bacillati</taxon>
        <taxon>Actinomycetota</taxon>
        <taxon>Actinomycetes</taxon>
        <taxon>Mycobacteriales</taxon>
        <taxon>Nocardiaceae</taxon>
        <taxon>Nocardia</taxon>
    </lineage>
</organism>
<dbReference type="Pfam" id="PF04796">
    <property type="entry name" value="RepA_C"/>
    <property type="match status" value="1"/>
</dbReference>
<evidence type="ECO:0008006" key="3">
    <source>
        <dbReference type="Google" id="ProtNLM"/>
    </source>
</evidence>
<reference evidence="1 2" key="1">
    <citation type="submission" date="2021-01" db="EMBL/GenBank/DDBJ databases">
        <title>WGS of actinomycetes isolated from Thailand.</title>
        <authorList>
            <person name="Thawai C."/>
        </authorList>
    </citation>
    <scope>NUCLEOTIDE SEQUENCE [LARGE SCALE GENOMIC DNA]</scope>
    <source>
        <strain evidence="1 2">LPG 2</strain>
    </source>
</reference>
<sequence length="342" mass="37772">MSGGVRKICVAVAGRGPGEVGFRERLAFVDGRAMLCAMSRPKRTPLDIVRAAAEVWDGEQEVGYLARVFTQTSLPYRDPGDVPAWGRRNGDLSLTVQPGMTTDEGNRTRSIGYPYGTMPRLILTFLSTEAVRTGSPEIVLGESLTDFMSSMGLTATGGKNGSLTRMRTQSHRLFNATLTIEYKGDANRRIGAKLYVASAYNIWCGSDFEDGQPSLFTSTVRLSDEFYREVTAHPVPLDMNAVKALGGSALRLDIYAWLTYRMFSVKRETTVPWQSLMVQFGSAANTSDRRRRHQFRRDFTAALKQVLVVYPQANVDTTDAGVVLRPGLPHIPMSPGFRSLAR</sequence>
<evidence type="ECO:0000313" key="2">
    <source>
        <dbReference type="Proteomes" id="UP000602198"/>
    </source>
</evidence>
<protein>
    <recommendedName>
        <fullName evidence="3">RepA protein</fullName>
    </recommendedName>
</protein>
<name>A0ABS1MKM8_9NOCA</name>
<dbReference type="RefSeq" id="WP_201957552.1">
    <property type="nucleotide sequence ID" value="NZ_JAERRJ010000019.1"/>
</dbReference>
<evidence type="ECO:0000313" key="1">
    <source>
        <dbReference type="EMBL" id="MBL1079808.1"/>
    </source>
</evidence>
<dbReference type="InterPro" id="IPR006881">
    <property type="entry name" value="RepA_C"/>
</dbReference>
<keyword evidence="2" id="KW-1185">Reference proteome</keyword>
<dbReference type="Proteomes" id="UP000602198">
    <property type="component" value="Unassembled WGS sequence"/>
</dbReference>
<comment type="caution">
    <text evidence="1">The sequence shown here is derived from an EMBL/GenBank/DDBJ whole genome shotgun (WGS) entry which is preliminary data.</text>
</comment>
<accession>A0ABS1MKM8</accession>
<dbReference type="EMBL" id="JAERRJ010000019">
    <property type="protein sequence ID" value="MBL1079808.1"/>
    <property type="molecule type" value="Genomic_DNA"/>
</dbReference>